<sequence>MLCCAVLCSCHLYMIDGSLAVSVKLALHVMVLVHRRGPRVAWPRGDGPVGRGTVYGASRETLSALPPLCPC</sequence>
<organism evidence="2 3">
    <name type="scientific">Fusarium tricinctum</name>
    <dbReference type="NCBI Taxonomy" id="61284"/>
    <lineage>
        <taxon>Eukaryota</taxon>
        <taxon>Fungi</taxon>
        <taxon>Dikarya</taxon>
        <taxon>Ascomycota</taxon>
        <taxon>Pezizomycotina</taxon>
        <taxon>Sordariomycetes</taxon>
        <taxon>Hypocreomycetidae</taxon>
        <taxon>Hypocreales</taxon>
        <taxon>Nectriaceae</taxon>
        <taxon>Fusarium</taxon>
        <taxon>Fusarium tricinctum species complex</taxon>
    </lineage>
</organism>
<dbReference type="EMBL" id="JAGPXF010000002">
    <property type="protein sequence ID" value="KAH7256561.1"/>
    <property type="molecule type" value="Genomic_DNA"/>
</dbReference>
<feature type="chain" id="PRO_5035461218" description="Secreted protein" evidence="1">
    <location>
        <begin position="21"/>
        <end position="71"/>
    </location>
</feature>
<accession>A0A8K0S596</accession>
<feature type="signal peptide" evidence="1">
    <location>
        <begin position="1"/>
        <end position="20"/>
    </location>
</feature>
<name>A0A8K0S596_9HYPO</name>
<gene>
    <name evidence="2" type="ORF">BKA59DRAFT_467815</name>
</gene>
<keyword evidence="3" id="KW-1185">Reference proteome</keyword>
<evidence type="ECO:0000313" key="3">
    <source>
        <dbReference type="Proteomes" id="UP000813427"/>
    </source>
</evidence>
<evidence type="ECO:0008006" key="4">
    <source>
        <dbReference type="Google" id="ProtNLM"/>
    </source>
</evidence>
<dbReference type="Proteomes" id="UP000813427">
    <property type="component" value="Unassembled WGS sequence"/>
</dbReference>
<proteinExistence type="predicted"/>
<dbReference type="AlphaFoldDB" id="A0A8K0S596"/>
<keyword evidence="1" id="KW-0732">Signal</keyword>
<reference evidence="2" key="1">
    <citation type="journal article" date="2021" name="Nat. Commun.">
        <title>Genetic determinants of endophytism in the Arabidopsis root mycobiome.</title>
        <authorList>
            <person name="Mesny F."/>
            <person name="Miyauchi S."/>
            <person name="Thiergart T."/>
            <person name="Pickel B."/>
            <person name="Atanasova L."/>
            <person name="Karlsson M."/>
            <person name="Huettel B."/>
            <person name="Barry K.W."/>
            <person name="Haridas S."/>
            <person name="Chen C."/>
            <person name="Bauer D."/>
            <person name="Andreopoulos W."/>
            <person name="Pangilinan J."/>
            <person name="LaButti K."/>
            <person name="Riley R."/>
            <person name="Lipzen A."/>
            <person name="Clum A."/>
            <person name="Drula E."/>
            <person name="Henrissat B."/>
            <person name="Kohler A."/>
            <person name="Grigoriev I.V."/>
            <person name="Martin F.M."/>
            <person name="Hacquard S."/>
        </authorList>
    </citation>
    <scope>NUCLEOTIDE SEQUENCE</scope>
    <source>
        <strain evidence="2">MPI-SDFR-AT-0068</strain>
    </source>
</reference>
<evidence type="ECO:0000256" key="1">
    <source>
        <dbReference type="SAM" id="SignalP"/>
    </source>
</evidence>
<protein>
    <recommendedName>
        <fullName evidence="4">Secreted protein</fullName>
    </recommendedName>
</protein>
<comment type="caution">
    <text evidence="2">The sequence shown here is derived from an EMBL/GenBank/DDBJ whole genome shotgun (WGS) entry which is preliminary data.</text>
</comment>
<evidence type="ECO:0000313" key="2">
    <source>
        <dbReference type="EMBL" id="KAH7256561.1"/>
    </source>
</evidence>